<evidence type="ECO:0008006" key="4">
    <source>
        <dbReference type="Google" id="ProtNLM"/>
    </source>
</evidence>
<comment type="caution">
    <text evidence="2">The sequence shown here is derived from an EMBL/GenBank/DDBJ whole genome shotgun (WGS) entry which is preliminary data.</text>
</comment>
<accession>A0A0Q3KKL3</accession>
<dbReference type="RefSeq" id="WP_056017387.1">
    <property type="nucleotide sequence ID" value="NZ_LLYZ01000020.1"/>
</dbReference>
<dbReference type="EMBL" id="LLYZ01000020">
    <property type="protein sequence ID" value="KQK24748.1"/>
    <property type="molecule type" value="Genomic_DNA"/>
</dbReference>
<feature type="compositionally biased region" description="Basic and acidic residues" evidence="1">
    <location>
        <begin position="39"/>
        <end position="50"/>
    </location>
</feature>
<evidence type="ECO:0000313" key="2">
    <source>
        <dbReference type="EMBL" id="KQK24748.1"/>
    </source>
</evidence>
<gene>
    <name evidence="2" type="ORF">AR438_16350</name>
</gene>
<evidence type="ECO:0000313" key="3">
    <source>
        <dbReference type="Proteomes" id="UP000051682"/>
    </source>
</evidence>
<feature type="compositionally biased region" description="Polar residues" evidence="1">
    <location>
        <begin position="26"/>
        <end position="36"/>
    </location>
</feature>
<dbReference type="STRING" id="452084.AR438_16350"/>
<feature type="region of interest" description="Disordered" evidence="1">
    <location>
        <begin position="26"/>
        <end position="105"/>
    </location>
</feature>
<sequence>MIQKYFSITIILLGILVVSCRQDNDVNSQNEENSLLNKEALKRDFSKRSDSTNNGNVAQKSDSTSTGIEPNDPPKNGTHYRLTDSLGVYIDTTNPPKNGTHYKSK</sequence>
<organism evidence="2 3">
    <name type="scientific">Chryseobacterium aquaticum</name>
    <dbReference type="NCBI Taxonomy" id="452084"/>
    <lineage>
        <taxon>Bacteria</taxon>
        <taxon>Pseudomonadati</taxon>
        <taxon>Bacteroidota</taxon>
        <taxon>Flavobacteriia</taxon>
        <taxon>Flavobacteriales</taxon>
        <taxon>Weeksellaceae</taxon>
        <taxon>Chryseobacterium group</taxon>
        <taxon>Chryseobacterium</taxon>
    </lineage>
</organism>
<dbReference type="PROSITE" id="PS51257">
    <property type="entry name" value="PROKAR_LIPOPROTEIN"/>
    <property type="match status" value="1"/>
</dbReference>
<dbReference type="OrthoDB" id="1273063at2"/>
<dbReference type="Proteomes" id="UP000051682">
    <property type="component" value="Unassembled WGS sequence"/>
</dbReference>
<reference evidence="2 3" key="1">
    <citation type="submission" date="2015-10" db="EMBL/GenBank/DDBJ databases">
        <title>Chryseobacterium aquaticum genome.</title>
        <authorList>
            <person name="Newman J.D."/>
            <person name="Ferguson M.B."/>
            <person name="Miller J.R."/>
        </authorList>
    </citation>
    <scope>NUCLEOTIDE SEQUENCE [LARGE SCALE GENOMIC DNA]</scope>
    <source>
        <strain evidence="2 3">KCTC 12483</strain>
    </source>
</reference>
<feature type="compositionally biased region" description="Polar residues" evidence="1">
    <location>
        <begin position="51"/>
        <end position="68"/>
    </location>
</feature>
<name>A0A0Q3KKL3_9FLAO</name>
<keyword evidence="3" id="KW-1185">Reference proteome</keyword>
<dbReference type="AlphaFoldDB" id="A0A0Q3KKL3"/>
<evidence type="ECO:0000256" key="1">
    <source>
        <dbReference type="SAM" id="MobiDB-lite"/>
    </source>
</evidence>
<proteinExistence type="predicted"/>
<protein>
    <recommendedName>
        <fullName evidence="4">Lipoprotein</fullName>
    </recommendedName>
</protein>